<dbReference type="STRING" id="227084.SAMN05421855_102704"/>
<proteinExistence type="predicted"/>
<dbReference type="AlphaFoldDB" id="A0A1G7FQJ2"/>
<gene>
    <name evidence="1" type="ORF">SAMN05421855_102704</name>
</gene>
<dbReference type="Proteomes" id="UP000199321">
    <property type="component" value="Unassembled WGS sequence"/>
</dbReference>
<accession>A0A1G7FQJ2</accession>
<keyword evidence="2" id="KW-1185">Reference proteome</keyword>
<dbReference type="EMBL" id="FNBA01000002">
    <property type="protein sequence ID" value="SDE78112.1"/>
    <property type="molecule type" value="Genomic_DNA"/>
</dbReference>
<protein>
    <submittedName>
        <fullName evidence="1">Uncharacterized protein</fullName>
    </submittedName>
</protein>
<organism evidence="1 2">
    <name type="scientific">Ulvibacter litoralis</name>
    <dbReference type="NCBI Taxonomy" id="227084"/>
    <lineage>
        <taxon>Bacteria</taxon>
        <taxon>Pseudomonadati</taxon>
        <taxon>Bacteroidota</taxon>
        <taxon>Flavobacteriia</taxon>
        <taxon>Flavobacteriales</taxon>
        <taxon>Flavobacteriaceae</taxon>
        <taxon>Ulvibacter</taxon>
    </lineage>
</organism>
<evidence type="ECO:0000313" key="1">
    <source>
        <dbReference type="EMBL" id="SDE78112.1"/>
    </source>
</evidence>
<evidence type="ECO:0000313" key="2">
    <source>
        <dbReference type="Proteomes" id="UP000199321"/>
    </source>
</evidence>
<name>A0A1G7FQJ2_9FLAO</name>
<sequence length="38" mass="4263">MNNKIILSFTLLIVFPLQAIESIVNMTFEEVAVPVGRD</sequence>
<reference evidence="1 2" key="1">
    <citation type="submission" date="2016-10" db="EMBL/GenBank/DDBJ databases">
        <authorList>
            <person name="de Groot N.N."/>
        </authorList>
    </citation>
    <scope>NUCLEOTIDE SEQUENCE [LARGE SCALE GENOMIC DNA]</scope>
    <source>
        <strain evidence="1 2">DSM 16195</strain>
    </source>
</reference>